<organism evidence="1 2">
    <name type="scientific">Pseudomonas duriflava</name>
    <dbReference type="NCBI Taxonomy" id="459528"/>
    <lineage>
        <taxon>Bacteria</taxon>
        <taxon>Pseudomonadati</taxon>
        <taxon>Pseudomonadota</taxon>
        <taxon>Gammaproteobacteria</taxon>
        <taxon>Pseudomonadales</taxon>
        <taxon>Pseudomonadaceae</taxon>
        <taxon>Pseudomonas</taxon>
    </lineage>
</organism>
<evidence type="ECO:0000313" key="1">
    <source>
        <dbReference type="EMBL" id="TWI48978.1"/>
    </source>
</evidence>
<dbReference type="Proteomes" id="UP000316905">
    <property type="component" value="Unassembled WGS sequence"/>
</dbReference>
<proteinExistence type="predicted"/>
<gene>
    <name evidence="1" type="ORF">IQ22_04112</name>
</gene>
<protein>
    <submittedName>
        <fullName evidence="1">Uncharacterized protein</fullName>
    </submittedName>
</protein>
<accession>A0A562PX60</accession>
<reference evidence="1 2" key="1">
    <citation type="journal article" date="2015" name="Stand. Genomic Sci.">
        <title>Genomic Encyclopedia of Bacterial and Archaeal Type Strains, Phase III: the genomes of soil and plant-associated and newly described type strains.</title>
        <authorList>
            <person name="Whitman W.B."/>
            <person name="Woyke T."/>
            <person name="Klenk H.P."/>
            <person name="Zhou Y."/>
            <person name="Lilburn T.G."/>
            <person name="Beck B.J."/>
            <person name="De Vos P."/>
            <person name="Vandamme P."/>
            <person name="Eisen J.A."/>
            <person name="Garrity G."/>
            <person name="Hugenholtz P."/>
            <person name="Kyrpides N.C."/>
        </authorList>
    </citation>
    <scope>NUCLEOTIDE SEQUENCE [LARGE SCALE GENOMIC DNA]</scope>
    <source>
        <strain evidence="1 2">CGMCC 1.6858</strain>
    </source>
</reference>
<keyword evidence="2" id="KW-1185">Reference proteome</keyword>
<dbReference type="EMBL" id="VLKY01000019">
    <property type="protein sequence ID" value="TWI48978.1"/>
    <property type="molecule type" value="Genomic_DNA"/>
</dbReference>
<sequence length="60" mass="6269">MPGSNQRQSVCKLLVDYPQACSADGRLAEALKTGGVAALMDTAATLRKMSKLFASTNLPA</sequence>
<comment type="caution">
    <text evidence="1">The sequence shown here is derived from an EMBL/GenBank/DDBJ whole genome shotgun (WGS) entry which is preliminary data.</text>
</comment>
<name>A0A562PX60_9PSED</name>
<dbReference type="AlphaFoldDB" id="A0A562PX60"/>
<evidence type="ECO:0000313" key="2">
    <source>
        <dbReference type="Proteomes" id="UP000316905"/>
    </source>
</evidence>